<dbReference type="OrthoDB" id="690411at2759"/>
<keyword evidence="2" id="KW-0346">Stress response</keyword>
<evidence type="ECO:0000313" key="7">
    <source>
        <dbReference type="EMBL" id="KAF9600496.1"/>
    </source>
</evidence>
<evidence type="ECO:0000256" key="5">
    <source>
        <dbReference type="SAM" id="Phobius"/>
    </source>
</evidence>
<comment type="caution">
    <text evidence="7">The sequence shown here is derived from an EMBL/GenBank/DDBJ whole genome shotgun (WGS) entry which is preliminary data.</text>
</comment>
<dbReference type="Pfam" id="PF00011">
    <property type="entry name" value="HSP20"/>
    <property type="match status" value="1"/>
</dbReference>
<dbReference type="PANTHER" id="PTHR46991">
    <property type="entry name" value="23.5 KDA HEAT SHOCK PROTEIN, MITOCHONDRIAL"/>
    <property type="match status" value="1"/>
</dbReference>
<feature type="domain" description="SHSP" evidence="6">
    <location>
        <begin position="151"/>
        <end position="257"/>
    </location>
</feature>
<gene>
    <name evidence="7" type="ORF">IFM89_009945</name>
</gene>
<dbReference type="InterPro" id="IPR044656">
    <property type="entry name" value="HSP14.7/HSP23.5/HSP23.6-like"/>
</dbReference>
<dbReference type="PANTHER" id="PTHR46991:SF11">
    <property type="entry name" value="SMALL HEAT SHOCK PROTEIN HSPF"/>
    <property type="match status" value="1"/>
</dbReference>
<dbReference type="EMBL" id="JADFTS010000006">
    <property type="protein sequence ID" value="KAF9600496.1"/>
    <property type="molecule type" value="Genomic_DNA"/>
</dbReference>
<accession>A0A835HIY6</accession>
<dbReference type="SUPFAM" id="SSF49764">
    <property type="entry name" value="HSP20-like chaperones"/>
    <property type="match status" value="1"/>
</dbReference>
<dbReference type="AlphaFoldDB" id="A0A835HIY6"/>
<keyword evidence="5" id="KW-0472">Membrane</keyword>
<proteinExistence type="inferred from homology"/>
<reference evidence="7 8" key="1">
    <citation type="submission" date="2020-10" db="EMBL/GenBank/DDBJ databases">
        <title>The Coptis chinensis genome and diversification of protoberbering-type alkaloids.</title>
        <authorList>
            <person name="Wang B."/>
            <person name="Shu S."/>
            <person name="Song C."/>
            <person name="Liu Y."/>
        </authorList>
    </citation>
    <scope>NUCLEOTIDE SEQUENCE [LARGE SCALE GENOMIC DNA]</scope>
    <source>
        <strain evidence="7">HL-2020</strain>
        <tissue evidence="7">Leaf</tissue>
    </source>
</reference>
<evidence type="ECO:0000259" key="6">
    <source>
        <dbReference type="PROSITE" id="PS01031"/>
    </source>
</evidence>
<dbReference type="InterPro" id="IPR008978">
    <property type="entry name" value="HSP20-like_chaperone"/>
</dbReference>
<keyword evidence="8" id="KW-1185">Reference proteome</keyword>
<feature type="transmembrane region" description="Helical" evidence="5">
    <location>
        <begin position="82"/>
        <end position="100"/>
    </location>
</feature>
<dbReference type="InterPro" id="IPR002068">
    <property type="entry name" value="A-crystallin/Hsp20_dom"/>
</dbReference>
<evidence type="ECO:0000256" key="2">
    <source>
        <dbReference type="ARBA" id="ARBA00023016"/>
    </source>
</evidence>
<protein>
    <recommendedName>
        <fullName evidence="6">SHSP domain-containing protein</fullName>
    </recommendedName>
</protein>
<evidence type="ECO:0000313" key="8">
    <source>
        <dbReference type="Proteomes" id="UP000631114"/>
    </source>
</evidence>
<dbReference type="Proteomes" id="UP000631114">
    <property type="component" value="Unassembled WGS sequence"/>
</dbReference>
<organism evidence="7 8">
    <name type="scientific">Coptis chinensis</name>
    <dbReference type="NCBI Taxonomy" id="261450"/>
    <lineage>
        <taxon>Eukaryota</taxon>
        <taxon>Viridiplantae</taxon>
        <taxon>Streptophyta</taxon>
        <taxon>Embryophyta</taxon>
        <taxon>Tracheophyta</taxon>
        <taxon>Spermatophyta</taxon>
        <taxon>Magnoliopsida</taxon>
        <taxon>Ranunculales</taxon>
        <taxon>Ranunculaceae</taxon>
        <taxon>Coptidoideae</taxon>
        <taxon>Coptis</taxon>
    </lineage>
</organism>
<dbReference type="CDD" id="cd06464">
    <property type="entry name" value="ACD_sHsps-like"/>
    <property type="match status" value="1"/>
</dbReference>
<name>A0A835HIY6_9MAGN</name>
<keyword evidence="5" id="KW-0812">Transmembrane</keyword>
<comment type="similarity">
    <text evidence="3 4">Belongs to the small heat shock protein (HSP20) family.</text>
</comment>
<sequence length="257" mass="28466">MASSIFLKRMTSSLGALQKLRSPAAILSRPTFATRPSTLRFFSNKSVRGYEGSTTTDDDDDESFLEVVCVDDRRRRRSSPSLLSGNVLFVDLVMVVAGTWDYGMGALHLHSFLIKSPSVEHNADGFDPSSASNSINQVLDLMDELVDHPYLSGSRERRPWSSKDDNNALKFRMDMPGLGKEDVKVSVEANVLIIKGEGPEEADEDDEEVSGNYYTAKAEFPANRFKLDQIKAEMKNGVLKVTVPKVEAKNVVQVNVD</sequence>
<evidence type="ECO:0000256" key="1">
    <source>
        <dbReference type="ARBA" id="ARBA00022946"/>
    </source>
</evidence>
<keyword evidence="5" id="KW-1133">Transmembrane helix</keyword>
<keyword evidence="1" id="KW-0809">Transit peptide</keyword>
<dbReference type="PROSITE" id="PS01031">
    <property type="entry name" value="SHSP"/>
    <property type="match status" value="1"/>
</dbReference>
<dbReference type="Gene3D" id="2.60.40.790">
    <property type="match status" value="1"/>
</dbReference>
<evidence type="ECO:0000256" key="4">
    <source>
        <dbReference type="RuleBase" id="RU003616"/>
    </source>
</evidence>
<evidence type="ECO:0000256" key="3">
    <source>
        <dbReference type="PROSITE-ProRule" id="PRU00285"/>
    </source>
</evidence>